<proteinExistence type="predicted"/>
<dbReference type="Proteomes" id="UP000282125">
    <property type="component" value="Unassembled WGS sequence"/>
</dbReference>
<dbReference type="RefSeq" id="WP_124966644.1">
    <property type="nucleotide sequence ID" value="NZ_RRAZ01000044.1"/>
</dbReference>
<comment type="caution">
    <text evidence="2">The sequence shown here is derived from an EMBL/GenBank/DDBJ whole genome shotgun (WGS) entry which is preliminary data.</text>
</comment>
<dbReference type="EMBL" id="RRAZ01000044">
    <property type="protein sequence ID" value="RRH69380.1"/>
    <property type="molecule type" value="Genomic_DNA"/>
</dbReference>
<dbReference type="SUPFAM" id="SSF56281">
    <property type="entry name" value="Metallo-hydrolase/oxidoreductase"/>
    <property type="match status" value="1"/>
</dbReference>
<accession>A0A3P3D4Q2</accession>
<name>A0A3P3D4Q2_9RHOB</name>
<sequence length="269" mass="29454">MSATLRYTILGCGSSGGVPRLGGYWGDCNPANPKNRRRRCSMLVERITDEGVTRVLIDTGPDMREQLLDAGVGRLDGVVYTHSHADHVHGLDDLRQIVFNTRKRLSVWADAPTQDALISRFGYAFIQPEGSPYPPILNLHSLKGPFEVTGAGGAIRFEPFTADHGSMEALGFRIGGLAYLPDAVAIPEESWPHLMGLEVFVVDALRRMPHPTHAHLALALEWIARAAPKRGVLTNMHIDLDYDAVAAETPAHITPAFDGMVIDLPDHRV</sequence>
<dbReference type="GO" id="GO:0016787">
    <property type="term" value="F:hydrolase activity"/>
    <property type="evidence" value="ECO:0007669"/>
    <property type="project" value="UniProtKB-KW"/>
</dbReference>
<dbReference type="OrthoDB" id="9781189at2"/>
<dbReference type="Pfam" id="PF12706">
    <property type="entry name" value="Lactamase_B_2"/>
    <property type="match status" value="1"/>
</dbReference>
<dbReference type="InterPro" id="IPR036866">
    <property type="entry name" value="RibonucZ/Hydroxyglut_hydro"/>
</dbReference>
<protein>
    <submittedName>
        <fullName evidence="2">MBL fold metallo-hydrolase</fullName>
    </submittedName>
</protein>
<dbReference type="PANTHER" id="PTHR42663">
    <property type="entry name" value="HYDROLASE C777.06C-RELATED-RELATED"/>
    <property type="match status" value="1"/>
</dbReference>
<organism evidence="2 3">
    <name type="scientific">Falsigemmobacter faecalis</name>
    <dbReference type="NCBI Taxonomy" id="2488730"/>
    <lineage>
        <taxon>Bacteria</taxon>
        <taxon>Pseudomonadati</taxon>
        <taxon>Pseudomonadota</taxon>
        <taxon>Alphaproteobacteria</taxon>
        <taxon>Rhodobacterales</taxon>
        <taxon>Paracoccaceae</taxon>
        <taxon>Falsigemmobacter</taxon>
    </lineage>
</organism>
<dbReference type="InterPro" id="IPR001279">
    <property type="entry name" value="Metallo-B-lactamas"/>
</dbReference>
<dbReference type="Gene3D" id="3.60.15.10">
    <property type="entry name" value="Ribonuclease Z/Hydroxyacylglutathione hydrolase-like"/>
    <property type="match status" value="1"/>
</dbReference>
<feature type="domain" description="Metallo-beta-lactamase" evidence="1">
    <location>
        <begin position="53"/>
        <end position="234"/>
    </location>
</feature>
<keyword evidence="2" id="KW-0378">Hydrolase</keyword>
<evidence type="ECO:0000259" key="1">
    <source>
        <dbReference type="Pfam" id="PF12706"/>
    </source>
</evidence>
<evidence type="ECO:0000313" key="3">
    <source>
        <dbReference type="Proteomes" id="UP000282125"/>
    </source>
</evidence>
<evidence type="ECO:0000313" key="2">
    <source>
        <dbReference type="EMBL" id="RRH69380.1"/>
    </source>
</evidence>
<dbReference type="PANTHER" id="PTHR42663:SF6">
    <property type="entry name" value="HYDROLASE C777.06C-RELATED"/>
    <property type="match status" value="1"/>
</dbReference>
<reference evidence="2 3" key="1">
    <citation type="submission" date="2018-11" db="EMBL/GenBank/DDBJ databases">
        <title>Gemmobacter sp. nov., YIM 102744-1 draft genome.</title>
        <authorList>
            <person name="Li G."/>
            <person name="Jiang Y."/>
        </authorList>
    </citation>
    <scope>NUCLEOTIDE SEQUENCE [LARGE SCALE GENOMIC DNA]</scope>
    <source>
        <strain evidence="2 3">YIM 102744-1</strain>
    </source>
</reference>
<dbReference type="AlphaFoldDB" id="A0A3P3D4Q2"/>
<dbReference type="CDD" id="cd16279">
    <property type="entry name" value="metallo-hydrolase-like_MBL-fold"/>
    <property type="match status" value="1"/>
</dbReference>
<gene>
    <name evidence="2" type="ORF">EG244_18465</name>
</gene>
<keyword evidence="3" id="KW-1185">Reference proteome</keyword>